<name>A0ABY0HJ94_9PEZI</name>
<reference evidence="2 3" key="1">
    <citation type="submission" date="2018-06" db="EMBL/GenBank/DDBJ databases">
        <title>Complete Genomes of Monosporascus.</title>
        <authorList>
            <person name="Robinson A.J."/>
            <person name="Natvig D.O."/>
        </authorList>
    </citation>
    <scope>NUCLEOTIDE SEQUENCE [LARGE SCALE GENOMIC DNA]</scope>
    <source>
        <strain evidence="2 3">CBS 609.92</strain>
    </source>
</reference>
<evidence type="ECO:0000313" key="2">
    <source>
        <dbReference type="EMBL" id="RYO94328.1"/>
    </source>
</evidence>
<evidence type="ECO:0008006" key="4">
    <source>
        <dbReference type="Google" id="ProtNLM"/>
    </source>
</evidence>
<accession>A0ABY0HJ94</accession>
<dbReference type="PANTHER" id="PTHR34706:SF3">
    <property type="entry name" value="ANKYRIN REPEAT PROTEIN (AFU_ORTHOLOGUE AFUA_7G06200)"/>
    <property type="match status" value="1"/>
</dbReference>
<gene>
    <name evidence="2" type="ORF">DL762_000652</name>
</gene>
<keyword evidence="3" id="KW-1185">Reference proteome</keyword>
<organism evidence="2 3">
    <name type="scientific">Monosporascus cannonballus</name>
    <dbReference type="NCBI Taxonomy" id="155416"/>
    <lineage>
        <taxon>Eukaryota</taxon>
        <taxon>Fungi</taxon>
        <taxon>Dikarya</taxon>
        <taxon>Ascomycota</taxon>
        <taxon>Pezizomycotina</taxon>
        <taxon>Sordariomycetes</taxon>
        <taxon>Xylariomycetidae</taxon>
        <taxon>Xylariales</taxon>
        <taxon>Xylariales incertae sedis</taxon>
        <taxon>Monosporascus</taxon>
    </lineage>
</organism>
<dbReference type="Proteomes" id="UP000294003">
    <property type="component" value="Unassembled WGS sequence"/>
</dbReference>
<protein>
    <recommendedName>
        <fullName evidence="4">VWFA domain-containing protein</fullName>
    </recommendedName>
</protein>
<dbReference type="InterPro" id="IPR002110">
    <property type="entry name" value="Ankyrin_rpt"/>
</dbReference>
<feature type="repeat" description="ANK" evidence="1">
    <location>
        <begin position="38"/>
        <end position="70"/>
    </location>
</feature>
<dbReference type="SMART" id="SM00248">
    <property type="entry name" value="ANK"/>
    <property type="match status" value="3"/>
</dbReference>
<dbReference type="PROSITE" id="PS50297">
    <property type="entry name" value="ANK_REP_REGION"/>
    <property type="match status" value="1"/>
</dbReference>
<proteinExistence type="predicted"/>
<evidence type="ECO:0000256" key="1">
    <source>
        <dbReference type="PROSITE-ProRule" id="PRU00023"/>
    </source>
</evidence>
<dbReference type="InterPro" id="IPR036770">
    <property type="entry name" value="Ankyrin_rpt-contain_sf"/>
</dbReference>
<dbReference type="SUPFAM" id="SSF53300">
    <property type="entry name" value="vWA-like"/>
    <property type="match status" value="1"/>
</dbReference>
<keyword evidence="1" id="KW-0040">ANK repeat</keyword>
<dbReference type="SUPFAM" id="SSF48403">
    <property type="entry name" value="Ankyrin repeat"/>
    <property type="match status" value="1"/>
</dbReference>
<dbReference type="InterPro" id="IPR036465">
    <property type="entry name" value="vWFA_dom_sf"/>
</dbReference>
<dbReference type="EMBL" id="QJNS01000011">
    <property type="protein sequence ID" value="RYO94328.1"/>
    <property type="molecule type" value="Genomic_DNA"/>
</dbReference>
<dbReference type="Pfam" id="PF12796">
    <property type="entry name" value="Ank_2"/>
    <property type="match status" value="1"/>
</dbReference>
<dbReference type="Gene3D" id="1.25.40.20">
    <property type="entry name" value="Ankyrin repeat-containing domain"/>
    <property type="match status" value="1"/>
</dbReference>
<sequence>MSLHREAAAGTLNEGALNGYLKTCNINEQSKQRGEGTIGLTPLALAARNGHAATVSLLLSHGAQADGLSSLNRTPLWLVTARGQGDSRADIVDLLLKHDADPKYSHPNLQGGSTPLENELKQLRDPNVVRLLVEKKGVTPKATELAAELGDPNINDAMQSTEERTKSRDTAVNLIFGFIQWGVTTASSFGVNGIVNNAAKRFQFARNRNNAIAKRIAEEIPAPRSKEDFKKSAQAFIQKHKLNKFFPPGDSPLLEKLISKAVDVQNDDNSPIGQSANTEELVKFSLYQAADDSASMNPSSNDKSEDRMKDQRDLVSRIAKICTEITPEDCGVHLRFINHELPNVDNLRTADISNRMQLVRPNGYTEIGTNLRKKILEPFVYSTTMKRPLFVSIITDGAPYGGDGSLEHRNTLRDEILNLFQNCHANQFEAVVFQISQIGSDEDSKEFLRTLATDPKLRNVYITTQQLDSKFRELKGNEWDLEAWVILFSSALD</sequence>
<dbReference type="PANTHER" id="PTHR34706">
    <property type="entry name" value="SLR1338 PROTEIN"/>
    <property type="match status" value="1"/>
</dbReference>
<evidence type="ECO:0000313" key="3">
    <source>
        <dbReference type="Proteomes" id="UP000294003"/>
    </source>
</evidence>
<comment type="caution">
    <text evidence="2">The sequence shown here is derived from an EMBL/GenBank/DDBJ whole genome shotgun (WGS) entry which is preliminary data.</text>
</comment>
<dbReference type="PROSITE" id="PS50088">
    <property type="entry name" value="ANK_REPEAT"/>
    <property type="match status" value="1"/>
</dbReference>